<evidence type="ECO:0000313" key="3">
    <source>
        <dbReference type="Proteomes" id="UP001172684"/>
    </source>
</evidence>
<comment type="similarity">
    <text evidence="1">Belongs to the FAD-binding monooxygenase family.</text>
</comment>
<dbReference type="PANTHER" id="PTHR42877:SF11">
    <property type="entry name" value="MONOOXYGENASE, PUTATIVE (AFU_ORTHOLOGUE AFUA_6G13790)-RELATED"/>
    <property type="match status" value="1"/>
</dbReference>
<gene>
    <name evidence="2" type="ORF">H2201_009303</name>
</gene>
<dbReference type="InterPro" id="IPR036188">
    <property type="entry name" value="FAD/NAD-bd_sf"/>
</dbReference>
<protein>
    <recommendedName>
        <fullName evidence="4">Monooxygenase</fullName>
    </recommendedName>
</protein>
<dbReference type="Proteomes" id="UP001172684">
    <property type="component" value="Unassembled WGS sequence"/>
</dbReference>
<dbReference type="EMBL" id="JAPDRL010000655">
    <property type="protein sequence ID" value="KAJ9650547.1"/>
    <property type="molecule type" value="Genomic_DNA"/>
</dbReference>
<comment type="caution">
    <text evidence="2">The sequence shown here is derived from an EMBL/GenBank/DDBJ whole genome shotgun (WGS) entry which is preliminary data.</text>
</comment>
<dbReference type="InterPro" id="IPR051209">
    <property type="entry name" value="FAD-bind_Monooxygenase_sf"/>
</dbReference>
<feature type="non-terminal residue" evidence="2">
    <location>
        <position position="1"/>
    </location>
</feature>
<proteinExistence type="inferred from homology"/>
<organism evidence="2 3">
    <name type="scientific">Coniosporium apollinis</name>
    <dbReference type="NCBI Taxonomy" id="61459"/>
    <lineage>
        <taxon>Eukaryota</taxon>
        <taxon>Fungi</taxon>
        <taxon>Dikarya</taxon>
        <taxon>Ascomycota</taxon>
        <taxon>Pezizomycotina</taxon>
        <taxon>Dothideomycetes</taxon>
        <taxon>Dothideomycetes incertae sedis</taxon>
        <taxon>Coniosporium</taxon>
    </lineage>
</organism>
<evidence type="ECO:0000256" key="1">
    <source>
        <dbReference type="ARBA" id="ARBA00010139"/>
    </source>
</evidence>
<evidence type="ECO:0008006" key="4">
    <source>
        <dbReference type="Google" id="ProtNLM"/>
    </source>
</evidence>
<dbReference type="Gene3D" id="3.50.50.60">
    <property type="entry name" value="FAD/NAD(P)-binding domain"/>
    <property type="match status" value="1"/>
</dbReference>
<name>A0ABQ9NEU9_9PEZI</name>
<reference evidence="2" key="1">
    <citation type="submission" date="2022-10" db="EMBL/GenBank/DDBJ databases">
        <title>Culturing micro-colonial fungi from biological soil crusts in the Mojave desert and describing Neophaeococcomyces mojavensis, and introducing the new genera and species Taxawa tesnikishii.</title>
        <authorList>
            <person name="Kurbessoian T."/>
            <person name="Stajich J.E."/>
        </authorList>
    </citation>
    <scope>NUCLEOTIDE SEQUENCE</scope>
    <source>
        <strain evidence="2">TK_1</strain>
    </source>
</reference>
<feature type="non-terminal residue" evidence="2">
    <location>
        <position position="224"/>
    </location>
</feature>
<dbReference type="SUPFAM" id="SSF51905">
    <property type="entry name" value="FAD/NAD(P)-binding domain"/>
    <property type="match status" value="1"/>
</dbReference>
<sequence>KWKWPKIEGLFDFKGELVHTANWDDEYDYTGKTVAVIGNGSSGIQCVPAMQPKVQKLVNYVRNPTWISINFCFDKARDGKNFPYSEEEKKAFKENPEMHFALRKELEASVNGFFYGMYRDHPAQIGLTQLCKQEMLNRMKDLPDPQIAAKMIPEFRPGCRRLTPGDGYLEAFKNHNCKMCWSPIERITAKGIRTAEGEEEFDMIVCATGFDTSFIPPWKFVGRD</sequence>
<dbReference type="PANTHER" id="PTHR42877">
    <property type="entry name" value="L-ORNITHINE N(5)-MONOOXYGENASE-RELATED"/>
    <property type="match status" value="1"/>
</dbReference>
<accession>A0ABQ9NEU9</accession>
<keyword evidence="3" id="KW-1185">Reference proteome</keyword>
<evidence type="ECO:0000313" key="2">
    <source>
        <dbReference type="EMBL" id="KAJ9650547.1"/>
    </source>
</evidence>